<reference evidence="1" key="1">
    <citation type="submission" date="2019-08" db="EMBL/GenBank/DDBJ databases">
        <authorList>
            <person name="Kucharzyk K."/>
            <person name="Murdoch R.W."/>
            <person name="Higgins S."/>
            <person name="Loffler F."/>
        </authorList>
    </citation>
    <scope>NUCLEOTIDE SEQUENCE</scope>
</reference>
<organism evidence="1">
    <name type="scientific">bioreactor metagenome</name>
    <dbReference type="NCBI Taxonomy" id="1076179"/>
    <lineage>
        <taxon>unclassified sequences</taxon>
        <taxon>metagenomes</taxon>
        <taxon>ecological metagenomes</taxon>
    </lineage>
</organism>
<accession>A0A645I8W5</accession>
<sequence>MIFDALNNNIALYDIRDASNANPLDRYIIRNHYKSILEDYFN</sequence>
<name>A0A645I8W5_9ZZZZ</name>
<dbReference type="AlphaFoldDB" id="A0A645I8W5"/>
<protein>
    <submittedName>
        <fullName evidence="1">Uncharacterized protein</fullName>
    </submittedName>
</protein>
<gene>
    <name evidence="1" type="ORF">SDC9_194458</name>
</gene>
<evidence type="ECO:0000313" key="1">
    <source>
        <dbReference type="EMBL" id="MPN46859.1"/>
    </source>
</evidence>
<proteinExistence type="predicted"/>
<dbReference type="EMBL" id="VSSQ01107875">
    <property type="protein sequence ID" value="MPN46859.1"/>
    <property type="molecule type" value="Genomic_DNA"/>
</dbReference>
<comment type="caution">
    <text evidence="1">The sequence shown here is derived from an EMBL/GenBank/DDBJ whole genome shotgun (WGS) entry which is preliminary data.</text>
</comment>